<evidence type="ECO:0000313" key="3">
    <source>
        <dbReference type="Proteomes" id="UP001497600"/>
    </source>
</evidence>
<feature type="region of interest" description="Disordered" evidence="1">
    <location>
        <begin position="252"/>
        <end position="320"/>
    </location>
</feature>
<protein>
    <submittedName>
        <fullName evidence="2">Uncharacterized protein</fullName>
    </submittedName>
</protein>
<feature type="compositionally biased region" description="Basic residues" evidence="1">
    <location>
        <begin position="270"/>
        <end position="279"/>
    </location>
</feature>
<dbReference type="Proteomes" id="UP001497600">
    <property type="component" value="Chromosome G"/>
</dbReference>
<sequence>MNRTKSFSSPPDSEGIFERSLSTSMSSLPPQSRHKLARTMSNCSQHSASSYAVPTHHSTEDFIAPVLDSTTEILSNPSLDFSNVNIVCCCEDTDRDSMDEDAVSSTSGVQSLSAPVPGAPPLTSSSGVDEGDNTTGPCGHPKYRKSRSRSRSRSIICNSLMSSMSSPPTSQSVSTAHPHSHSHSHPHSHPHSSATGAGPRSPPSGPKSPSVRSNLSNASLSSHFHHGSPSLAPDAKTINFYSYADMLDKEKDSETGFSGDDLDSEPSSARPHHHHHHSPTFKGFSFAGAAGSHEVHSSAPPAVGTFSSSPPPPQTTSVDGFTTLSMKEYISKLT</sequence>
<gene>
    <name evidence="2" type="ORF">CAAN4_G07646</name>
</gene>
<proteinExistence type="predicted"/>
<feature type="compositionally biased region" description="Basic residues" evidence="1">
    <location>
        <begin position="178"/>
        <end position="190"/>
    </location>
</feature>
<dbReference type="EMBL" id="OZ004259">
    <property type="protein sequence ID" value="CAK7917263.1"/>
    <property type="molecule type" value="Genomic_DNA"/>
</dbReference>
<feature type="region of interest" description="Disordered" evidence="1">
    <location>
        <begin position="97"/>
        <end position="231"/>
    </location>
</feature>
<evidence type="ECO:0000313" key="2">
    <source>
        <dbReference type="EMBL" id="CAK7917263.1"/>
    </source>
</evidence>
<feature type="compositionally biased region" description="Polar residues" evidence="1">
    <location>
        <begin position="103"/>
        <end position="113"/>
    </location>
</feature>
<name>A0ABP0EKY8_9ASCO</name>
<feature type="compositionally biased region" description="Basic residues" evidence="1">
    <location>
        <begin position="141"/>
        <end position="152"/>
    </location>
</feature>
<accession>A0ABP0EKY8</accession>
<reference evidence="2 3" key="1">
    <citation type="submission" date="2024-01" db="EMBL/GenBank/DDBJ databases">
        <authorList>
            <consortium name="Genoscope - CEA"/>
            <person name="William W."/>
        </authorList>
    </citation>
    <scope>NUCLEOTIDE SEQUENCE [LARGE SCALE GENOMIC DNA]</scope>
    <source>
        <strain evidence="2 3">29B2s-10</strain>
    </source>
</reference>
<feature type="region of interest" description="Disordered" evidence="1">
    <location>
        <begin position="1"/>
        <end position="31"/>
    </location>
</feature>
<feature type="compositionally biased region" description="Polar residues" evidence="1">
    <location>
        <begin position="20"/>
        <end position="30"/>
    </location>
</feature>
<feature type="compositionally biased region" description="Polar residues" evidence="1">
    <location>
        <begin position="1"/>
        <end position="11"/>
    </location>
</feature>
<organism evidence="2 3">
    <name type="scientific">[Candida] anglica</name>
    <dbReference type="NCBI Taxonomy" id="148631"/>
    <lineage>
        <taxon>Eukaryota</taxon>
        <taxon>Fungi</taxon>
        <taxon>Dikarya</taxon>
        <taxon>Ascomycota</taxon>
        <taxon>Saccharomycotina</taxon>
        <taxon>Pichiomycetes</taxon>
        <taxon>Debaryomycetaceae</taxon>
        <taxon>Kurtzmaniella</taxon>
    </lineage>
</organism>
<keyword evidence="3" id="KW-1185">Reference proteome</keyword>
<evidence type="ECO:0000256" key="1">
    <source>
        <dbReference type="SAM" id="MobiDB-lite"/>
    </source>
</evidence>
<feature type="compositionally biased region" description="Low complexity" evidence="1">
    <location>
        <begin position="159"/>
        <end position="177"/>
    </location>
</feature>